<evidence type="ECO:0000256" key="4">
    <source>
        <dbReference type="ARBA" id="ARBA00023150"/>
    </source>
</evidence>
<dbReference type="InterPro" id="IPR008284">
    <property type="entry name" value="MoCF_biosynth_CS"/>
</dbReference>
<dbReference type="CDD" id="cd00886">
    <property type="entry name" value="MogA_MoaB"/>
    <property type="match status" value="1"/>
</dbReference>
<keyword evidence="4" id="KW-0501">Molybdenum cofactor biosynthesis</keyword>
<evidence type="ECO:0000313" key="9">
    <source>
        <dbReference type="Proteomes" id="UP000673821"/>
    </source>
</evidence>
<dbReference type="EMBL" id="CAJNBH010000018">
    <property type="protein sequence ID" value="CAE6804717.1"/>
    <property type="molecule type" value="Genomic_DNA"/>
</dbReference>
<organism evidence="8 9">
    <name type="scientific">Paraburkholderia nemoris</name>
    <dbReference type="NCBI Taxonomy" id="2793076"/>
    <lineage>
        <taxon>Bacteria</taxon>
        <taxon>Pseudomonadati</taxon>
        <taxon>Pseudomonadota</taxon>
        <taxon>Betaproteobacteria</taxon>
        <taxon>Burkholderiales</taxon>
        <taxon>Burkholderiaceae</taxon>
        <taxon>Paraburkholderia</taxon>
    </lineage>
</organism>
<dbReference type="Proteomes" id="UP000673821">
    <property type="component" value="Unassembled WGS sequence"/>
</dbReference>
<keyword evidence="9" id="KW-1185">Reference proteome</keyword>
<evidence type="ECO:0000256" key="6">
    <source>
        <dbReference type="ARBA" id="ARBA00058212"/>
    </source>
</evidence>
<dbReference type="InterPro" id="IPR051920">
    <property type="entry name" value="MPT_Adenylyltrnsfr/MoaC-Rel"/>
</dbReference>
<dbReference type="NCBIfam" id="NF006932">
    <property type="entry name" value="PRK09417.1"/>
    <property type="match status" value="1"/>
</dbReference>
<comment type="catalytic activity">
    <reaction evidence="5">
        <text>molybdopterin + ATP + H(+) = adenylyl-molybdopterin + diphosphate</text>
        <dbReference type="Rhea" id="RHEA:31331"/>
        <dbReference type="ChEBI" id="CHEBI:15378"/>
        <dbReference type="ChEBI" id="CHEBI:30616"/>
        <dbReference type="ChEBI" id="CHEBI:33019"/>
        <dbReference type="ChEBI" id="CHEBI:58698"/>
        <dbReference type="ChEBI" id="CHEBI:62727"/>
        <dbReference type="EC" id="2.7.7.75"/>
    </reaction>
</comment>
<comment type="function">
    <text evidence="6">Catalyzes the adenylation of molybdopterin as part of the biosynthesis of the molybdenum-cofactor.</text>
</comment>
<feature type="domain" description="MoaB/Mog" evidence="7">
    <location>
        <begin position="32"/>
        <end position="182"/>
    </location>
</feature>
<dbReference type="InterPro" id="IPR036425">
    <property type="entry name" value="MoaB/Mog-like_dom_sf"/>
</dbReference>
<evidence type="ECO:0000313" key="8">
    <source>
        <dbReference type="EMBL" id="CAE6804717.1"/>
    </source>
</evidence>
<dbReference type="Pfam" id="PF00994">
    <property type="entry name" value="MoCF_biosynth"/>
    <property type="match status" value="1"/>
</dbReference>
<evidence type="ECO:0000256" key="1">
    <source>
        <dbReference type="ARBA" id="ARBA00005046"/>
    </source>
</evidence>
<comment type="caution">
    <text evidence="8">The sequence shown here is derived from an EMBL/GenBank/DDBJ whole genome shotgun (WGS) entry which is preliminary data.</text>
</comment>
<dbReference type="InterPro" id="IPR001453">
    <property type="entry name" value="MoaB/Mog_dom"/>
</dbReference>
<evidence type="ECO:0000256" key="2">
    <source>
        <dbReference type="ARBA" id="ARBA00012509"/>
    </source>
</evidence>
<dbReference type="Gene3D" id="3.40.980.10">
    <property type="entry name" value="MoaB/Mog-like domain"/>
    <property type="match status" value="1"/>
</dbReference>
<dbReference type="GO" id="GO:0061598">
    <property type="term" value="F:molybdopterin adenylyltransferase activity"/>
    <property type="evidence" value="ECO:0007669"/>
    <property type="project" value="UniProtKB-EC"/>
</dbReference>
<reference evidence="8 9" key="1">
    <citation type="submission" date="2021-02" db="EMBL/GenBank/DDBJ databases">
        <authorList>
            <person name="Vanwijnsberghe S."/>
        </authorList>
    </citation>
    <scope>NUCLEOTIDE SEQUENCE [LARGE SCALE GENOMIC DNA]</scope>
    <source>
        <strain evidence="8 9">R-69776</strain>
    </source>
</reference>
<dbReference type="SMART" id="SM00852">
    <property type="entry name" value="MoCF_biosynth"/>
    <property type="match status" value="1"/>
</dbReference>
<dbReference type="EC" id="2.7.7.75" evidence="2"/>
<dbReference type="PROSITE" id="PS01078">
    <property type="entry name" value="MOCF_BIOSYNTHESIS_1"/>
    <property type="match status" value="1"/>
</dbReference>
<gene>
    <name evidence="8" type="primary">mog</name>
    <name evidence="8" type="ORF">R69776_05379</name>
</gene>
<accession>A0ABM8SES9</accession>
<keyword evidence="8" id="KW-0548">Nucleotidyltransferase</keyword>
<evidence type="ECO:0000256" key="5">
    <source>
        <dbReference type="ARBA" id="ARBA00051131"/>
    </source>
</evidence>
<dbReference type="PANTHER" id="PTHR43764">
    <property type="entry name" value="MOLYBDENUM COFACTOR BIOSYNTHESIS"/>
    <property type="match status" value="1"/>
</dbReference>
<name>A0ABM8SES9_9BURK</name>
<keyword evidence="8" id="KW-0808">Transferase</keyword>
<dbReference type="SUPFAM" id="SSF53218">
    <property type="entry name" value="Molybdenum cofactor biosynthesis proteins"/>
    <property type="match status" value="1"/>
</dbReference>
<comment type="pathway">
    <text evidence="1">Cofactor biosynthesis; molybdopterin biosynthesis.</text>
</comment>
<proteinExistence type="predicted"/>
<dbReference type="PANTHER" id="PTHR43764:SF1">
    <property type="entry name" value="MOLYBDOPTERIN MOLYBDOTRANSFERASE"/>
    <property type="match status" value="1"/>
</dbReference>
<dbReference type="NCBIfam" id="TIGR00177">
    <property type="entry name" value="molyb_syn"/>
    <property type="match status" value="1"/>
</dbReference>
<sequence length="225" mass="24172">MQKTRWKTTMTTATNKATRNLVREHPDEIVIGLVSISDRASTGVYEDKGIPALQEWLGAALSSPFQVVTRLIQDDAPTISATLIELVDEVACDLVLTTGGTGPSRRDVTPEATLAVATKEMPGFGEQMRQISLNFVPTAILSRQVAVIRETADHAALIINLPGQPKSIKETLEGLRDADGAVKVPGIFAAVPYCIDLIGGPYVETNADVVKAFRPKNAVRAPRQG</sequence>
<evidence type="ECO:0000259" key="7">
    <source>
        <dbReference type="SMART" id="SM00852"/>
    </source>
</evidence>
<evidence type="ECO:0000256" key="3">
    <source>
        <dbReference type="ARBA" id="ARBA00013491"/>
    </source>
</evidence>
<protein>
    <recommendedName>
        <fullName evidence="3">Molybdopterin adenylyltransferase</fullName>
        <ecNumber evidence="2">2.7.7.75</ecNumber>
    </recommendedName>
</protein>